<proteinExistence type="predicted"/>
<protein>
    <submittedName>
        <fullName evidence="2">Uncharacterized protein</fullName>
    </submittedName>
</protein>
<evidence type="ECO:0000313" key="3">
    <source>
        <dbReference type="EMBL" id="CAF3913506.1"/>
    </source>
</evidence>
<name>A0A8S2EFI5_9BILA</name>
<feature type="compositionally biased region" description="Polar residues" evidence="1">
    <location>
        <begin position="111"/>
        <end position="132"/>
    </location>
</feature>
<organism evidence="2 4">
    <name type="scientific">Didymodactylos carnosus</name>
    <dbReference type="NCBI Taxonomy" id="1234261"/>
    <lineage>
        <taxon>Eukaryota</taxon>
        <taxon>Metazoa</taxon>
        <taxon>Spiralia</taxon>
        <taxon>Gnathifera</taxon>
        <taxon>Rotifera</taxon>
        <taxon>Eurotatoria</taxon>
        <taxon>Bdelloidea</taxon>
        <taxon>Philodinida</taxon>
        <taxon>Philodinidae</taxon>
        <taxon>Didymodactylos</taxon>
    </lineage>
</organism>
<feature type="compositionally biased region" description="Low complexity" evidence="1">
    <location>
        <begin position="93"/>
        <end position="102"/>
    </location>
</feature>
<feature type="region of interest" description="Disordered" evidence="1">
    <location>
        <begin position="79"/>
        <end position="132"/>
    </location>
</feature>
<dbReference type="EMBL" id="CAJNOK010011037">
    <property type="protein sequence ID" value="CAF1130700.1"/>
    <property type="molecule type" value="Genomic_DNA"/>
</dbReference>
<evidence type="ECO:0000313" key="2">
    <source>
        <dbReference type="EMBL" id="CAF1130700.1"/>
    </source>
</evidence>
<feature type="non-terminal residue" evidence="2">
    <location>
        <position position="1"/>
    </location>
</feature>
<evidence type="ECO:0000313" key="4">
    <source>
        <dbReference type="Proteomes" id="UP000677228"/>
    </source>
</evidence>
<accession>A0A8S2EFI5</accession>
<dbReference type="AlphaFoldDB" id="A0A8S2EFI5"/>
<dbReference type="Proteomes" id="UP000682733">
    <property type="component" value="Unassembled WGS sequence"/>
</dbReference>
<sequence>MAFYEIPTGVVVSSKIISDAKQSLREIPTSRPYTPRDNTRFTLSKLPVYINNKDKSFSVLSVDYETDFRPCSGQPRITTMLQSPSTSVMPQTSNSKGISSSSKVRNDKSLENTLDTVLEDSQSRMTKISPSEITESKLSLQQSPIVLATTNSVIVSASTNALRTRKDSITSA</sequence>
<evidence type="ECO:0000256" key="1">
    <source>
        <dbReference type="SAM" id="MobiDB-lite"/>
    </source>
</evidence>
<feature type="compositionally biased region" description="Polar residues" evidence="1">
    <location>
        <begin position="79"/>
        <end position="92"/>
    </location>
</feature>
<reference evidence="2" key="1">
    <citation type="submission" date="2021-02" db="EMBL/GenBank/DDBJ databases">
        <authorList>
            <person name="Nowell W R."/>
        </authorList>
    </citation>
    <scope>NUCLEOTIDE SEQUENCE</scope>
</reference>
<dbReference type="Proteomes" id="UP000677228">
    <property type="component" value="Unassembled WGS sequence"/>
</dbReference>
<dbReference type="EMBL" id="CAJOBA010021682">
    <property type="protein sequence ID" value="CAF3913506.1"/>
    <property type="molecule type" value="Genomic_DNA"/>
</dbReference>
<gene>
    <name evidence="2" type="ORF">OVA965_LOCUS20637</name>
    <name evidence="3" type="ORF">TMI583_LOCUS21075</name>
</gene>
<comment type="caution">
    <text evidence="2">The sequence shown here is derived from an EMBL/GenBank/DDBJ whole genome shotgun (WGS) entry which is preliminary data.</text>
</comment>